<proteinExistence type="predicted"/>
<reference evidence="4 5" key="1">
    <citation type="submission" date="2021-11" db="EMBL/GenBank/DDBJ databases">
        <title>Draft genome sequence of Actinomycetospora sp. SF1 isolated from the rhizosphere soil.</title>
        <authorList>
            <person name="Duangmal K."/>
            <person name="Chantavorakit T."/>
        </authorList>
    </citation>
    <scope>NUCLEOTIDE SEQUENCE [LARGE SCALE GENOMIC DNA]</scope>
    <source>
        <strain evidence="4 5">TBRC 5722</strain>
    </source>
</reference>
<dbReference type="Proteomes" id="UP001199469">
    <property type="component" value="Unassembled WGS sequence"/>
</dbReference>
<feature type="compositionally biased region" description="Low complexity" evidence="1">
    <location>
        <begin position="260"/>
        <end position="285"/>
    </location>
</feature>
<feature type="region of interest" description="Disordered" evidence="1">
    <location>
        <begin position="1"/>
        <end position="20"/>
    </location>
</feature>
<feature type="domain" description="DUF6777" evidence="3">
    <location>
        <begin position="89"/>
        <end position="243"/>
    </location>
</feature>
<feature type="region of interest" description="Disordered" evidence="1">
    <location>
        <begin position="257"/>
        <end position="364"/>
    </location>
</feature>
<feature type="transmembrane region" description="Helical" evidence="2">
    <location>
        <begin position="24"/>
        <end position="46"/>
    </location>
</feature>
<evidence type="ECO:0000313" key="5">
    <source>
        <dbReference type="Proteomes" id="UP001199469"/>
    </source>
</evidence>
<feature type="compositionally biased region" description="Low complexity" evidence="1">
    <location>
        <begin position="315"/>
        <end position="364"/>
    </location>
</feature>
<comment type="caution">
    <text evidence="4">The sequence shown here is derived from an EMBL/GenBank/DDBJ whole genome shotgun (WGS) entry which is preliminary data.</text>
</comment>
<keyword evidence="2" id="KW-0812">Transmembrane</keyword>
<dbReference type="RefSeq" id="WP_230736109.1">
    <property type="nucleotide sequence ID" value="NZ_JAJNDB010000003.1"/>
</dbReference>
<organism evidence="4 5">
    <name type="scientific">Actinomycetospora endophytica</name>
    <dbReference type="NCBI Taxonomy" id="2291215"/>
    <lineage>
        <taxon>Bacteria</taxon>
        <taxon>Bacillati</taxon>
        <taxon>Actinomycetota</taxon>
        <taxon>Actinomycetes</taxon>
        <taxon>Pseudonocardiales</taxon>
        <taxon>Pseudonocardiaceae</taxon>
        <taxon>Actinomycetospora</taxon>
    </lineage>
</organism>
<dbReference type="EMBL" id="JAJNDB010000003">
    <property type="protein sequence ID" value="MCD2195253.1"/>
    <property type="molecule type" value="Genomic_DNA"/>
</dbReference>
<keyword evidence="5" id="KW-1185">Reference proteome</keyword>
<dbReference type="InterPro" id="IPR046704">
    <property type="entry name" value="DUF6777"/>
</dbReference>
<dbReference type="Pfam" id="PF20568">
    <property type="entry name" value="DUF6777"/>
    <property type="match status" value="1"/>
</dbReference>
<name>A0ABS8PB55_9PSEU</name>
<evidence type="ECO:0000256" key="2">
    <source>
        <dbReference type="SAM" id="Phobius"/>
    </source>
</evidence>
<evidence type="ECO:0000259" key="3">
    <source>
        <dbReference type="Pfam" id="PF20568"/>
    </source>
</evidence>
<sequence>MTKPGPYVWAPPPPPRRPQRRTTVTVISVLAALVVILGGVAGFLLWQARTAAASDTTLEPTNSATADAFMPAHGPDASVTPPPAQSGGAVTGSTPGLFGGTLDNSSCDQDQLSQFLGTHQDKAAAWAGAEGIDVGDISTYVHHLTPVTLRADTYITNHGFRDGELTSFPAVLEAGTAVLVDGYGTPRVKCYCGNPVSAPPHHQPSHFEGRPWARFAAVTVIVIQPAPVVVQNLTVVNIQNNVVYNVVVPPWRWGPPPGWDPSSSTGPSSSETSSSSDTSSVPPSSNQDGRQLVAPGTACGPTTVSSPDVAGVTVTTSPTCESATGTTTTGPTTTTTTSPTTTSPTTTSPTTTTTTTTTTTGRSS</sequence>
<feature type="region of interest" description="Disordered" evidence="1">
    <location>
        <begin position="65"/>
        <end position="89"/>
    </location>
</feature>
<protein>
    <recommendedName>
        <fullName evidence="3">DUF6777 domain-containing protein</fullName>
    </recommendedName>
</protein>
<evidence type="ECO:0000313" key="4">
    <source>
        <dbReference type="EMBL" id="MCD2195253.1"/>
    </source>
</evidence>
<keyword evidence="2" id="KW-1133">Transmembrane helix</keyword>
<keyword evidence="2" id="KW-0472">Membrane</keyword>
<evidence type="ECO:0000256" key="1">
    <source>
        <dbReference type="SAM" id="MobiDB-lite"/>
    </source>
</evidence>
<gene>
    <name evidence="4" type="ORF">LQ327_17940</name>
</gene>
<accession>A0ABS8PB55</accession>